<organism evidence="3 4">
    <name type="scientific">Ammoniphilus oxalaticus</name>
    <dbReference type="NCBI Taxonomy" id="66863"/>
    <lineage>
        <taxon>Bacteria</taxon>
        <taxon>Bacillati</taxon>
        <taxon>Bacillota</taxon>
        <taxon>Bacilli</taxon>
        <taxon>Bacillales</taxon>
        <taxon>Paenibacillaceae</taxon>
        <taxon>Aneurinibacillus group</taxon>
        <taxon>Ammoniphilus</taxon>
    </lineage>
</organism>
<dbReference type="EMBL" id="MCHY01000008">
    <property type="protein sequence ID" value="RKD24621.1"/>
    <property type="molecule type" value="Genomic_DNA"/>
</dbReference>
<evidence type="ECO:0000256" key="1">
    <source>
        <dbReference type="ARBA" id="ARBA00022723"/>
    </source>
</evidence>
<dbReference type="PROSITE" id="PS01047">
    <property type="entry name" value="HMA_1"/>
    <property type="match status" value="1"/>
</dbReference>
<dbReference type="PROSITE" id="PS50846">
    <property type="entry name" value="HMA_2"/>
    <property type="match status" value="1"/>
</dbReference>
<dbReference type="FunFam" id="3.30.70.100:FF:000001">
    <property type="entry name" value="ATPase copper transporting beta"/>
    <property type="match status" value="1"/>
</dbReference>
<feature type="domain" description="HMA" evidence="2">
    <location>
        <begin position="2"/>
        <end position="68"/>
    </location>
</feature>
<dbReference type="Proteomes" id="UP000284219">
    <property type="component" value="Unassembled WGS sequence"/>
</dbReference>
<dbReference type="Gene3D" id="3.30.70.100">
    <property type="match status" value="1"/>
</dbReference>
<evidence type="ECO:0000313" key="4">
    <source>
        <dbReference type="Proteomes" id="UP000284219"/>
    </source>
</evidence>
<dbReference type="GO" id="GO:0046872">
    <property type="term" value="F:metal ion binding"/>
    <property type="evidence" value="ECO:0007669"/>
    <property type="project" value="UniProtKB-KW"/>
</dbReference>
<evidence type="ECO:0000313" key="3">
    <source>
        <dbReference type="EMBL" id="RKD24621.1"/>
    </source>
</evidence>
<dbReference type="RefSeq" id="WP_120189919.1">
    <property type="nucleotide sequence ID" value="NZ_MCHY01000008.1"/>
</dbReference>
<proteinExistence type="predicted"/>
<dbReference type="OrthoDB" id="9813965at2"/>
<dbReference type="Pfam" id="PF00403">
    <property type="entry name" value="HMA"/>
    <property type="match status" value="1"/>
</dbReference>
<name>A0A419SKT8_9BACL</name>
<dbReference type="InterPro" id="IPR036163">
    <property type="entry name" value="HMA_dom_sf"/>
</dbReference>
<keyword evidence="4" id="KW-1185">Reference proteome</keyword>
<keyword evidence="1" id="KW-0479">Metal-binding</keyword>
<dbReference type="CDD" id="cd00371">
    <property type="entry name" value="HMA"/>
    <property type="match status" value="1"/>
</dbReference>
<dbReference type="AlphaFoldDB" id="A0A419SKT8"/>
<dbReference type="InterPro" id="IPR006121">
    <property type="entry name" value="HMA_dom"/>
</dbReference>
<reference evidence="3 4" key="1">
    <citation type="submission" date="2016-08" db="EMBL/GenBank/DDBJ databases">
        <title>Novel Firmicute Genomes.</title>
        <authorList>
            <person name="Poppleton D.I."/>
            <person name="Gribaldo S."/>
        </authorList>
    </citation>
    <scope>NUCLEOTIDE SEQUENCE [LARGE SCALE GENOMIC DNA]</scope>
    <source>
        <strain evidence="3 4">RAOx-1</strain>
    </source>
</reference>
<comment type="caution">
    <text evidence="3">The sequence shown here is derived from an EMBL/GenBank/DDBJ whole genome shotgun (WGS) entry which is preliminary data.</text>
</comment>
<accession>A0A419SKT8</accession>
<sequence length="73" mass="8189">MKNVQFQLEALTCPSCIKKIEGTLLKQKGVEQARVLFHSSKVKITFDQQVTSAERLEDALRKLGYPPLATKNA</sequence>
<dbReference type="SUPFAM" id="SSF55008">
    <property type="entry name" value="HMA, heavy metal-associated domain"/>
    <property type="match status" value="1"/>
</dbReference>
<protein>
    <submittedName>
        <fullName evidence="3">Heavy metal-binding protein</fullName>
    </submittedName>
</protein>
<evidence type="ECO:0000259" key="2">
    <source>
        <dbReference type="PROSITE" id="PS50846"/>
    </source>
</evidence>
<dbReference type="InterPro" id="IPR017969">
    <property type="entry name" value="Heavy-metal-associated_CS"/>
</dbReference>
<gene>
    <name evidence="3" type="ORF">BEP19_09615</name>
</gene>